<evidence type="ECO:0000313" key="2">
    <source>
        <dbReference type="EMBL" id="CAE2327563.1"/>
    </source>
</evidence>
<dbReference type="GO" id="GO:0016491">
    <property type="term" value="F:oxidoreductase activity"/>
    <property type="evidence" value="ECO:0007669"/>
    <property type="project" value="TreeGrafter"/>
</dbReference>
<protein>
    <submittedName>
        <fullName evidence="2">Uncharacterized protein</fullName>
    </submittedName>
</protein>
<dbReference type="Pfam" id="PF13646">
    <property type="entry name" value="HEAT_2"/>
    <property type="match status" value="1"/>
</dbReference>
<organism evidence="2">
    <name type="scientific">Guillardia theta</name>
    <name type="common">Cryptophyte</name>
    <name type="synonym">Cryptomonas phi</name>
    <dbReference type="NCBI Taxonomy" id="55529"/>
    <lineage>
        <taxon>Eukaryota</taxon>
        <taxon>Cryptophyceae</taxon>
        <taxon>Pyrenomonadales</taxon>
        <taxon>Geminigeraceae</taxon>
        <taxon>Guillardia</taxon>
    </lineage>
</organism>
<dbReference type="SUPFAM" id="SSF48371">
    <property type="entry name" value="ARM repeat"/>
    <property type="match status" value="1"/>
</dbReference>
<keyword evidence="1" id="KW-0732">Signal</keyword>
<sequence>MISRVFILSTLLSSASAYSLAPVLQGLKAPSSAPLCHKFSARPGVRRGLTPVRAGDQPIPEGFREFQAREKSLDEWFAKLADSRSSIRQMASIKIAEMHDKEGEEQEKAVIQRLFSYLTLEDVHERRAAVQALGMIGQKVLPPLVDMLLATEDRVVRASCSKAIGAVALKNPELLPEFPQLALDGMKKAILDIPDPVTKIATISSLGQIGGGDVAHGYPGCERALDVLIEALEVSDDMGLAAAAVNAVATIGKTNEPFRAKALASLEKLKERAKDIDGFMFVEQMIEGQIEQLNGGGIVGEINKSRSTGQSSAQENLAKQVAAARSSGMIVDASAPPDEDWMSAM</sequence>
<gene>
    <name evidence="2" type="ORF">GTHE00462_LOCUS31134</name>
</gene>
<feature type="signal peptide" evidence="1">
    <location>
        <begin position="1"/>
        <end position="17"/>
    </location>
</feature>
<dbReference type="Gene3D" id="1.25.10.10">
    <property type="entry name" value="Leucine-rich Repeat Variant"/>
    <property type="match status" value="1"/>
</dbReference>
<reference evidence="2" key="1">
    <citation type="submission" date="2021-01" db="EMBL/GenBank/DDBJ databases">
        <authorList>
            <person name="Corre E."/>
            <person name="Pelletier E."/>
            <person name="Niang G."/>
            <person name="Scheremetjew M."/>
            <person name="Finn R."/>
            <person name="Kale V."/>
            <person name="Holt S."/>
            <person name="Cochrane G."/>
            <person name="Meng A."/>
            <person name="Brown T."/>
            <person name="Cohen L."/>
        </authorList>
    </citation>
    <scope>NUCLEOTIDE SEQUENCE</scope>
    <source>
        <strain evidence="2">CCMP 2712</strain>
    </source>
</reference>
<accession>A0A7S4UA79</accession>
<feature type="chain" id="PRO_5031488849" evidence="1">
    <location>
        <begin position="18"/>
        <end position="345"/>
    </location>
</feature>
<dbReference type="AlphaFoldDB" id="A0A7S4UA79"/>
<dbReference type="PANTHER" id="PTHR12697:SF5">
    <property type="entry name" value="DEOXYHYPUSINE HYDROXYLASE"/>
    <property type="match status" value="1"/>
</dbReference>
<proteinExistence type="predicted"/>
<name>A0A7S4UA79_GUITH</name>
<dbReference type="InterPro" id="IPR011989">
    <property type="entry name" value="ARM-like"/>
</dbReference>
<dbReference type="InterPro" id="IPR004155">
    <property type="entry name" value="PBS_lyase_HEAT"/>
</dbReference>
<dbReference type="EMBL" id="HBKN01039798">
    <property type="protein sequence ID" value="CAE2327563.1"/>
    <property type="molecule type" value="Transcribed_RNA"/>
</dbReference>
<evidence type="ECO:0000256" key="1">
    <source>
        <dbReference type="SAM" id="SignalP"/>
    </source>
</evidence>
<dbReference type="SMART" id="SM00567">
    <property type="entry name" value="EZ_HEAT"/>
    <property type="match status" value="2"/>
</dbReference>
<dbReference type="InterPro" id="IPR016024">
    <property type="entry name" value="ARM-type_fold"/>
</dbReference>
<dbReference type="PANTHER" id="PTHR12697">
    <property type="entry name" value="PBS LYASE HEAT-LIKE PROTEIN"/>
    <property type="match status" value="1"/>
</dbReference>